<reference evidence="1" key="2">
    <citation type="submission" date="2015-03" db="UniProtKB">
        <authorList>
            <consortium name="EnsemblPlants"/>
        </authorList>
    </citation>
    <scope>IDENTIFICATION</scope>
</reference>
<reference evidence="1" key="1">
    <citation type="journal article" date="2009" name="Rice">
        <title>De Novo Next Generation Sequencing of Plant Genomes.</title>
        <authorList>
            <person name="Rounsley S."/>
            <person name="Marri P.R."/>
            <person name="Yu Y."/>
            <person name="He R."/>
            <person name="Sisneros N."/>
            <person name="Goicoechea J.L."/>
            <person name="Lee S.J."/>
            <person name="Angelova A."/>
            <person name="Kudrna D."/>
            <person name="Luo M."/>
            <person name="Affourtit J."/>
            <person name="Desany B."/>
            <person name="Knight J."/>
            <person name="Niazi F."/>
            <person name="Egholm M."/>
            <person name="Wing R.A."/>
        </authorList>
    </citation>
    <scope>NUCLEOTIDE SEQUENCE [LARGE SCALE GENOMIC DNA]</scope>
    <source>
        <strain evidence="1">IRGC 105608</strain>
    </source>
</reference>
<accession>A0A0D3GP60</accession>
<dbReference type="Gramene" id="OBART07G08820.1">
    <property type="protein sequence ID" value="OBART07G08820.1"/>
    <property type="gene ID" value="OBART07G08820"/>
</dbReference>
<keyword evidence="2" id="KW-1185">Reference proteome</keyword>
<sequence length="127" mass="14446">MERNDQGFLTAIIKVESYFTTSLLGQRTYVKGNNVKISIERDRYSMLALVDDVGENFNWGPNQYIGFWKLGDVSTQSKVEITTDSQLLDWLDKGNQHGVAIFMPLSMILVVHCKLNLHQLKEGATHL</sequence>
<proteinExistence type="predicted"/>
<dbReference type="STRING" id="65489.A0A0D3GP60"/>
<dbReference type="EnsemblPlants" id="OBART07G08850.1">
    <property type="protein sequence ID" value="OBART07G08850.1"/>
    <property type="gene ID" value="OBART07G08850"/>
</dbReference>
<dbReference type="AlphaFoldDB" id="A0A0D3GP60"/>
<dbReference type="HOGENOM" id="CLU_1973905_0_0_1"/>
<dbReference type="PaxDb" id="65489-OBART07G08820.1"/>
<organism evidence="1">
    <name type="scientific">Oryza barthii</name>
    <dbReference type="NCBI Taxonomy" id="65489"/>
    <lineage>
        <taxon>Eukaryota</taxon>
        <taxon>Viridiplantae</taxon>
        <taxon>Streptophyta</taxon>
        <taxon>Embryophyta</taxon>
        <taxon>Tracheophyta</taxon>
        <taxon>Spermatophyta</taxon>
        <taxon>Magnoliopsida</taxon>
        <taxon>Liliopsida</taxon>
        <taxon>Poales</taxon>
        <taxon>Poaceae</taxon>
        <taxon>BOP clade</taxon>
        <taxon>Oryzoideae</taxon>
        <taxon>Oryzeae</taxon>
        <taxon>Oryzinae</taxon>
        <taxon>Oryza</taxon>
    </lineage>
</organism>
<protein>
    <submittedName>
        <fullName evidence="1">Uncharacterized protein</fullName>
    </submittedName>
</protein>
<dbReference type="Gramene" id="OBART07G08850.1">
    <property type="protein sequence ID" value="OBART07G08850.1"/>
    <property type="gene ID" value="OBART07G08850"/>
</dbReference>
<evidence type="ECO:0000313" key="2">
    <source>
        <dbReference type="Proteomes" id="UP000026960"/>
    </source>
</evidence>
<evidence type="ECO:0000313" key="1">
    <source>
        <dbReference type="EnsemblPlants" id="OBART07G08850.1"/>
    </source>
</evidence>
<name>A0A0D3GP60_9ORYZ</name>
<dbReference type="Proteomes" id="UP000026960">
    <property type="component" value="Chromosome 7"/>
</dbReference>
<dbReference type="EnsemblPlants" id="OBART07G08820.1">
    <property type="protein sequence ID" value="OBART07G08820.1"/>
    <property type="gene ID" value="OBART07G08820"/>
</dbReference>